<feature type="transmembrane region" description="Helical" evidence="1">
    <location>
        <begin position="45"/>
        <end position="67"/>
    </location>
</feature>
<keyword evidence="1" id="KW-0812">Transmembrane</keyword>
<dbReference type="EMBL" id="JAUSQZ010000001">
    <property type="protein sequence ID" value="MDP9825628.1"/>
    <property type="molecule type" value="Genomic_DNA"/>
</dbReference>
<keyword evidence="3" id="KW-1185">Reference proteome</keyword>
<accession>A0ABT9NYW6</accession>
<gene>
    <name evidence="2" type="ORF">J2S57_001377</name>
</gene>
<feature type="transmembrane region" description="Helical" evidence="1">
    <location>
        <begin position="126"/>
        <end position="144"/>
    </location>
</feature>
<evidence type="ECO:0000313" key="2">
    <source>
        <dbReference type="EMBL" id="MDP9825628.1"/>
    </source>
</evidence>
<name>A0ABT9NYW6_9ACTN</name>
<organism evidence="2 3">
    <name type="scientific">Kineosporia succinea</name>
    <dbReference type="NCBI Taxonomy" id="84632"/>
    <lineage>
        <taxon>Bacteria</taxon>
        <taxon>Bacillati</taxon>
        <taxon>Actinomycetota</taxon>
        <taxon>Actinomycetes</taxon>
        <taxon>Kineosporiales</taxon>
        <taxon>Kineosporiaceae</taxon>
        <taxon>Kineosporia</taxon>
    </lineage>
</organism>
<reference evidence="2 3" key="1">
    <citation type="submission" date="2023-07" db="EMBL/GenBank/DDBJ databases">
        <title>Sequencing the genomes of 1000 actinobacteria strains.</title>
        <authorList>
            <person name="Klenk H.-P."/>
        </authorList>
    </citation>
    <scope>NUCLEOTIDE SEQUENCE [LARGE SCALE GENOMIC DNA]</scope>
    <source>
        <strain evidence="2 3">DSM 44388</strain>
    </source>
</reference>
<proteinExistence type="predicted"/>
<dbReference type="RefSeq" id="WP_307239612.1">
    <property type="nucleotide sequence ID" value="NZ_JAUSQZ010000001.1"/>
</dbReference>
<protein>
    <submittedName>
        <fullName evidence="2">Uncharacterized protein</fullName>
    </submittedName>
</protein>
<sequence>MVQWIDEPAPSRWRSRAAVMADVVVAAVAGVTLGVVSGKAAASDLWGGIFTSAGLWIALITVIGLFAPSTDRAVLRTVVQMPLTVAAHLGLGPAHPPPEQTLGWCVLAAVAAPVLAGFAHEARRGGWLGSIVLACPSALLIAEARPWHSSPFGDPVAQFDLVAAAALLLLAPVPLGVRLRAALLTAPAVYGTVHLLGAAGDLVERLRP</sequence>
<dbReference type="Proteomes" id="UP001235712">
    <property type="component" value="Unassembled WGS sequence"/>
</dbReference>
<keyword evidence="1" id="KW-0472">Membrane</keyword>
<feature type="transmembrane region" description="Helical" evidence="1">
    <location>
        <begin position="101"/>
        <end position="119"/>
    </location>
</feature>
<comment type="caution">
    <text evidence="2">The sequence shown here is derived from an EMBL/GenBank/DDBJ whole genome shotgun (WGS) entry which is preliminary data.</text>
</comment>
<evidence type="ECO:0000256" key="1">
    <source>
        <dbReference type="SAM" id="Phobius"/>
    </source>
</evidence>
<feature type="transmembrane region" description="Helical" evidence="1">
    <location>
        <begin position="156"/>
        <end position="177"/>
    </location>
</feature>
<keyword evidence="1" id="KW-1133">Transmembrane helix</keyword>
<evidence type="ECO:0000313" key="3">
    <source>
        <dbReference type="Proteomes" id="UP001235712"/>
    </source>
</evidence>
<feature type="transmembrane region" description="Helical" evidence="1">
    <location>
        <begin position="17"/>
        <end position="38"/>
    </location>
</feature>